<dbReference type="RefSeq" id="WP_338103187.1">
    <property type="nucleotide sequence ID" value="NZ_CP131060.1"/>
</dbReference>
<reference evidence="2 3" key="1">
    <citation type="submission" date="2023-07" db="EMBL/GenBank/DDBJ databases">
        <title>Closed genoem sequence of Methanosarcinaceae archaeon Ac7.</title>
        <authorList>
            <person name="Poehlein A."/>
            <person name="Protasov E."/>
            <person name="Platt K."/>
            <person name="Reeh H."/>
            <person name="Daniel R."/>
            <person name="Brune A."/>
        </authorList>
    </citation>
    <scope>NUCLEOTIDE SEQUENCE [LARGE SCALE GENOMIC DNA]</scope>
    <source>
        <strain evidence="2 3">Ac7</strain>
    </source>
</reference>
<protein>
    <submittedName>
        <fullName evidence="2">Uncharacterized protein</fullName>
    </submittedName>
</protein>
<keyword evidence="1" id="KW-0472">Membrane</keyword>
<keyword evidence="3" id="KW-1185">Reference proteome</keyword>
<keyword evidence="1" id="KW-1133">Transmembrane helix</keyword>
<accession>A0AA96ZV84</accession>
<name>A0AA96ZV84_9EURY</name>
<gene>
    <name evidence="2" type="ORF">MsAc7_06880</name>
</gene>
<evidence type="ECO:0000313" key="3">
    <source>
        <dbReference type="Proteomes" id="UP001303587"/>
    </source>
</evidence>
<proteinExistence type="predicted"/>
<feature type="transmembrane region" description="Helical" evidence="1">
    <location>
        <begin position="20"/>
        <end position="37"/>
    </location>
</feature>
<dbReference type="GeneID" id="89229803"/>
<feature type="transmembrane region" description="Helical" evidence="1">
    <location>
        <begin position="43"/>
        <end position="59"/>
    </location>
</feature>
<evidence type="ECO:0000256" key="1">
    <source>
        <dbReference type="SAM" id="Phobius"/>
    </source>
</evidence>
<organism evidence="2 3">
    <name type="scientific">Methanolapillus millepedarum</name>
    <dbReference type="NCBI Taxonomy" id="3028296"/>
    <lineage>
        <taxon>Archaea</taxon>
        <taxon>Methanobacteriati</taxon>
        <taxon>Methanobacteriota</taxon>
        <taxon>Stenosarchaea group</taxon>
        <taxon>Methanomicrobia</taxon>
        <taxon>Methanosarcinales</taxon>
        <taxon>Methanosarcinaceae</taxon>
        <taxon>Methanolapillus</taxon>
    </lineage>
</organism>
<evidence type="ECO:0000313" key="2">
    <source>
        <dbReference type="EMBL" id="WNY25146.1"/>
    </source>
</evidence>
<sequence>MSEGESPKFGIDINRELKNGLCMFGAVMTTIGILTYVPDKLPAPFAIALGVIILALAYRL</sequence>
<dbReference type="AlphaFoldDB" id="A0AA96ZV84"/>
<keyword evidence="1" id="KW-0812">Transmembrane</keyword>
<dbReference type="Proteomes" id="UP001303587">
    <property type="component" value="Chromosome"/>
</dbReference>
<dbReference type="EMBL" id="CP131060">
    <property type="protein sequence ID" value="WNY25146.1"/>
    <property type="molecule type" value="Genomic_DNA"/>
</dbReference>